<dbReference type="PRINTS" id="PR00081">
    <property type="entry name" value="GDHRDH"/>
</dbReference>
<dbReference type="Pfam" id="PF00106">
    <property type="entry name" value="adh_short"/>
    <property type="match status" value="1"/>
</dbReference>
<dbReference type="RefSeq" id="WP_148068390.1">
    <property type="nucleotide sequence ID" value="NZ_VRZA01000003.1"/>
</dbReference>
<accession>A0A5C8ZZX8</accession>
<dbReference type="Gene3D" id="3.40.50.720">
    <property type="entry name" value="NAD(P)-binding Rossmann-like Domain"/>
    <property type="match status" value="1"/>
</dbReference>
<dbReference type="PANTHER" id="PTHR44196">
    <property type="entry name" value="DEHYDROGENASE/REDUCTASE SDR FAMILY MEMBER 7B"/>
    <property type="match status" value="1"/>
</dbReference>
<organism evidence="3 4">
    <name type="scientific">Parahaliea maris</name>
    <dbReference type="NCBI Taxonomy" id="2716870"/>
    <lineage>
        <taxon>Bacteria</taxon>
        <taxon>Pseudomonadati</taxon>
        <taxon>Pseudomonadota</taxon>
        <taxon>Gammaproteobacteria</taxon>
        <taxon>Cellvibrionales</taxon>
        <taxon>Halieaceae</taxon>
        <taxon>Parahaliea</taxon>
    </lineage>
</organism>
<dbReference type="GO" id="GO:0016020">
    <property type="term" value="C:membrane"/>
    <property type="evidence" value="ECO:0007669"/>
    <property type="project" value="TreeGrafter"/>
</dbReference>
<dbReference type="InterPro" id="IPR036291">
    <property type="entry name" value="NAD(P)-bd_dom_sf"/>
</dbReference>
<dbReference type="PROSITE" id="PS00061">
    <property type="entry name" value="ADH_SHORT"/>
    <property type="match status" value="1"/>
</dbReference>
<reference evidence="3 4" key="1">
    <citation type="submission" date="2019-08" db="EMBL/GenBank/DDBJ databases">
        <title>Parahaliea maris sp. nov., isolated from the surface seawater.</title>
        <authorList>
            <person name="Liu Y."/>
        </authorList>
    </citation>
    <scope>NUCLEOTIDE SEQUENCE [LARGE SCALE GENOMIC DNA]</scope>
    <source>
        <strain evidence="3 4">HSLHS9</strain>
    </source>
</reference>
<name>A0A5C8ZZX8_9GAMM</name>
<sequence>METCSKALITGCGRGIGAAVAKQLAAQGVELIAINRSREPMEQLIAELNGQVNVTPYFIDVTDFENLDTLLQQVMKEHPDIDLVILNAGLDTPQRIESFDWRIARTQIDTNLTANYVFAARLLPQMMARGNGRFAVVSSLGAFAGCPFEHAYNASKAGARMMVDGLRAELLENPVGVTGIYPGFVATGMIEGNAFDSSSAISAEEAGKLIVGGLMEGRDEIIFPEEMGQLVSQVVTLSPAERAGVVRQLMSSEFSAG</sequence>
<dbReference type="Proteomes" id="UP000321039">
    <property type="component" value="Unassembled WGS sequence"/>
</dbReference>
<protein>
    <submittedName>
        <fullName evidence="3">SDR family NAD(P)-dependent oxidoreductase</fullName>
    </submittedName>
</protein>
<keyword evidence="4" id="KW-1185">Reference proteome</keyword>
<evidence type="ECO:0000256" key="2">
    <source>
        <dbReference type="ARBA" id="ARBA00023002"/>
    </source>
</evidence>
<dbReference type="SUPFAM" id="SSF51735">
    <property type="entry name" value="NAD(P)-binding Rossmann-fold domains"/>
    <property type="match status" value="1"/>
</dbReference>
<dbReference type="EMBL" id="VRZA01000003">
    <property type="protein sequence ID" value="TXS94048.1"/>
    <property type="molecule type" value="Genomic_DNA"/>
</dbReference>
<comment type="similarity">
    <text evidence="1">Belongs to the short-chain dehydrogenases/reductases (SDR) family.</text>
</comment>
<keyword evidence="2" id="KW-0560">Oxidoreductase</keyword>
<dbReference type="InterPro" id="IPR020904">
    <property type="entry name" value="Sc_DH/Rdtase_CS"/>
</dbReference>
<dbReference type="PANTHER" id="PTHR44196:SF1">
    <property type="entry name" value="DEHYDROGENASE_REDUCTASE SDR FAMILY MEMBER 7B"/>
    <property type="match status" value="1"/>
</dbReference>
<dbReference type="GO" id="GO:0016491">
    <property type="term" value="F:oxidoreductase activity"/>
    <property type="evidence" value="ECO:0007669"/>
    <property type="project" value="UniProtKB-KW"/>
</dbReference>
<evidence type="ECO:0000313" key="4">
    <source>
        <dbReference type="Proteomes" id="UP000321039"/>
    </source>
</evidence>
<comment type="caution">
    <text evidence="3">The sequence shown here is derived from an EMBL/GenBank/DDBJ whole genome shotgun (WGS) entry which is preliminary data.</text>
</comment>
<proteinExistence type="inferred from homology"/>
<dbReference type="InterPro" id="IPR002347">
    <property type="entry name" value="SDR_fam"/>
</dbReference>
<dbReference type="AlphaFoldDB" id="A0A5C8ZZX8"/>
<evidence type="ECO:0000256" key="1">
    <source>
        <dbReference type="ARBA" id="ARBA00006484"/>
    </source>
</evidence>
<evidence type="ECO:0000313" key="3">
    <source>
        <dbReference type="EMBL" id="TXS94048.1"/>
    </source>
</evidence>
<gene>
    <name evidence="3" type="ORF">FV139_10575</name>
</gene>